<dbReference type="InterPro" id="IPR036390">
    <property type="entry name" value="WH_DNA-bd_sf"/>
</dbReference>
<feature type="domain" description="HTH marR-type" evidence="1">
    <location>
        <begin position="1"/>
        <end position="137"/>
    </location>
</feature>
<dbReference type="PROSITE" id="PS50995">
    <property type="entry name" value="HTH_MARR_2"/>
    <property type="match status" value="1"/>
</dbReference>
<dbReference type="PANTHER" id="PTHR33164">
    <property type="entry name" value="TRANSCRIPTIONAL REGULATOR, MARR FAMILY"/>
    <property type="match status" value="1"/>
</dbReference>
<dbReference type="Proteomes" id="UP001325479">
    <property type="component" value="Chromosome"/>
</dbReference>
<dbReference type="Pfam" id="PF12802">
    <property type="entry name" value="MarR_2"/>
    <property type="match status" value="1"/>
</dbReference>
<sequence>MNKKLPALAKADFEQLSEFRYQMRRFERFSEQAAQSEGITPLQYLLLLHIKGFPGREWATIGELAERLQTQHHGMVALVSRCEALDLVERRTSESDRRQVEVHLRKAGERVLAKLAQLHRAELKSLEGQFRVPNIDL</sequence>
<organism evidence="2 3">
    <name type="scientific">Paraburkholderia kururiensis</name>
    <dbReference type="NCBI Taxonomy" id="984307"/>
    <lineage>
        <taxon>Bacteria</taxon>
        <taxon>Pseudomonadati</taxon>
        <taxon>Pseudomonadota</taxon>
        <taxon>Betaproteobacteria</taxon>
        <taxon>Burkholderiales</taxon>
        <taxon>Burkholderiaceae</taxon>
        <taxon>Paraburkholderia</taxon>
    </lineage>
</organism>
<dbReference type="InterPro" id="IPR036388">
    <property type="entry name" value="WH-like_DNA-bd_sf"/>
</dbReference>
<protein>
    <submittedName>
        <fullName evidence="2">Helix-turn-helix domain-containing protein</fullName>
    </submittedName>
</protein>
<dbReference type="EMBL" id="CP139965">
    <property type="protein sequence ID" value="WQD78060.1"/>
    <property type="molecule type" value="Genomic_DNA"/>
</dbReference>
<dbReference type="InterPro" id="IPR039422">
    <property type="entry name" value="MarR/SlyA-like"/>
</dbReference>
<dbReference type="SMART" id="SM00347">
    <property type="entry name" value="HTH_MARR"/>
    <property type="match status" value="1"/>
</dbReference>
<gene>
    <name evidence="2" type="ORF">U0042_29300</name>
</gene>
<evidence type="ECO:0000313" key="2">
    <source>
        <dbReference type="EMBL" id="WQD78060.1"/>
    </source>
</evidence>
<dbReference type="Gene3D" id="1.10.10.10">
    <property type="entry name" value="Winged helix-like DNA-binding domain superfamily/Winged helix DNA-binding domain"/>
    <property type="match status" value="1"/>
</dbReference>
<evidence type="ECO:0000259" key="1">
    <source>
        <dbReference type="PROSITE" id="PS50995"/>
    </source>
</evidence>
<accession>A0ABZ0WL40</accession>
<reference evidence="2 3" key="1">
    <citation type="submission" date="2023-12" db="EMBL/GenBank/DDBJ databases">
        <title>Genome sequencing and assembly of bacterial species from a model synthetic community.</title>
        <authorList>
            <person name="Hogle S.L."/>
        </authorList>
    </citation>
    <scope>NUCLEOTIDE SEQUENCE [LARGE SCALE GENOMIC DNA]</scope>
    <source>
        <strain evidence="2 3">HAMBI 2494</strain>
    </source>
</reference>
<dbReference type="InterPro" id="IPR000835">
    <property type="entry name" value="HTH_MarR-typ"/>
</dbReference>
<dbReference type="RefSeq" id="WP_114811289.1">
    <property type="nucleotide sequence ID" value="NZ_CP139965.1"/>
</dbReference>
<dbReference type="PANTHER" id="PTHR33164:SF43">
    <property type="entry name" value="HTH-TYPE TRANSCRIPTIONAL REPRESSOR YETL"/>
    <property type="match status" value="1"/>
</dbReference>
<dbReference type="SUPFAM" id="SSF46785">
    <property type="entry name" value="Winged helix' DNA-binding domain"/>
    <property type="match status" value="1"/>
</dbReference>
<evidence type="ECO:0000313" key="3">
    <source>
        <dbReference type="Proteomes" id="UP001325479"/>
    </source>
</evidence>
<proteinExistence type="predicted"/>
<keyword evidence="3" id="KW-1185">Reference proteome</keyword>
<name>A0ABZ0WL40_9BURK</name>